<keyword evidence="2" id="KW-1185">Reference proteome</keyword>
<proteinExistence type="predicted"/>
<sequence length="134" mass="14340">MIARLGPCGTCLAGVVMQRRIPSVSGRSIPSLHYMRWPCGFLGAPAGLGNLSGRTRLNLGFCGSPCTSAERTSLHDDRQIGALGYLHGCWCSASVDYVSVSVLKHFTPCHATNTIVGTPEPLRTRVYGYGRKGT</sequence>
<reference evidence="1" key="1">
    <citation type="submission" date="2021-06" db="EMBL/GenBank/DDBJ databases">
        <authorList>
            <person name="Hodson N. C."/>
            <person name="Mongue J. A."/>
            <person name="Jaron S. K."/>
        </authorList>
    </citation>
    <scope>NUCLEOTIDE SEQUENCE</scope>
</reference>
<gene>
    <name evidence="1" type="ORF">AFUS01_LOCUS41633</name>
</gene>
<dbReference type="AlphaFoldDB" id="A0A8J2PSB4"/>
<protein>
    <submittedName>
        <fullName evidence="1">Uncharacterized protein</fullName>
    </submittedName>
</protein>
<dbReference type="Proteomes" id="UP000708208">
    <property type="component" value="Unassembled WGS sequence"/>
</dbReference>
<evidence type="ECO:0000313" key="1">
    <source>
        <dbReference type="EMBL" id="CAG7831914.1"/>
    </source>
</evidence>
<comment type="caution">
    <text evidence="1">The sequence shown here is derived from an EMBL/GenBank/DDBJ whole genome shotgun (WGS) entry which is preliminary data.</text>
</comment>
<accession>A0A8J2PSB4</accession>
<organism evidence="1 2">
    <name type="scientific">Allacma fusca</name>
    <dbReference type="NCBI Taxonomy" id="39272"/>
    <lineage>
        <taxon>Eukaryota</taxon>
        <taxon>Metazoa</taxon>
        <taxon>Ecdysozoa</taxon>
        <taxon>Arthropoda</taxon>
        <taxon>Hexapoda</taxon>
        <taxon>Collembola</taxon>
        <taxon>Symphypleona</taxon>
        <taxon>Sminthuridae</taxon>
        <taxon>Allacma</taxon>
    </lineage>
</organism>
<dbReference type="EMBL" id="CAJVCH010562643">
    <property type="protein sequence ID" value="CAG7831914.1"/>
    <property type="molecule type" value="Genomic_DNA"/>
</dbReference>
<name>A0A8J2PSB4_9HEXA</name>
<evidence type="ECO:0000313" key="2">
    <source>
        <dbReference type="Proteomes" id="UP000708208"/>
    </source>
</evidence>